<dbReference type="Proteomes" id="UP001064489">
    <property type="component" value="Chromosome 1"/>
</dbReference>
<keyword evidence="2" id="KW-1185">Reference proteome</keyword>
<name>A0AAD5JKX2_ACENE</name>
<evidence type="ECO:0000313" key="1">
    <source>
        <dbReference type="EMBL" id="KAI9193889.1"/>
    </source>
</evidence>
<sequence length="138" mass="14590">MSTPPSAFPALIPPCPILSTMLANAAKARGSLVVQDPSAAIGVQRKEFVPLLPREPDLPTINPTVMIEVVPDSHIAPKFQRQDLTQETEVIPEEDTVRGPKIPGAGVSQASTGGRSVILVNLSEEAKAKSDIDSALVF</sequence>
<comment type="caution">
    <text evidence="1">The sequence shown here is derived from an EMBL/GenBank/DDBJ whole genome shotgun (WGS) entry which is preliminary data.</text>
</comment>
<protein>
    <submittedName>
        <fullName evidence="1">Uncharacterized protein</fullName>
    </submittedName>
</protein>
<gene>
    <name evidence="1" type="ORF">LWI28_001052</name>
</gene>
<organism evidence="1 2">
    <name type="scientific">Acer negundo</name>
    <name type="common">Box elder</name>
    <dbReference type="NCBI Taxonomy" id="4023"/>
    <lineage>
        <taxon>Eukaryota</taxon>
        <taxon>Viridiplantae</taxon>
        <taxon>Streptophyta</taxon>
        <taxon>Embryophyta</taxon>
        <taxon>Tracheophyta</taxon>
        <taxon>Spermatophyta</taxon>
        <taxon>Magnoliopsida</taxon>
        <taxon>eudicotyledons</taxon>
        <taxon>Gunneridae</taxon>
        <taxon>Pentapetalae</taxon>
        <taxon>rosids</taxon>
        <taxon>malvids</taxon>
        <taxon>Sapindales</taxon>
        <taxon>Sapindaceae</taxon>
        <taxon>Hippocastanoideae</taxon>
        <taxon>Acereae</taxon>
        <taxon>Acer</taxon>
    </lineage>
</organism>
<evidence type="ECO:0000313" key="2">
    <source>
        <dbReference type="Proteomes" id="UP001064489"/>
    </source>
</evidence>
<dbReference type="AlphaFoldDB" id="A0AAD5JKX2"/>
<reference evidence="1" key="2">
    <citation type="submission" date="2023-02" db="EMBL/GenBank/DDBJ databases">
        <authorList>
            <person name="Swenson N.G."/>
            <person name="Wegrzyn J.L."/>
            <person name="Mcevoy S.L."/>
        </authorList>
    </citation>
    <scope>NUCLEOTIDE SEQUENCE</scope>
    <source>
        <strain evidence="1">91603</strain>
        <tissue evidence="1">Leaf</tissue>
    </source>
</reference>
<reference evidence="1" key="1">
    <citation type="journal article" date="2022" name="Plant J.">
        <title>Strategies of tolerance reflected in two North American maple genomes.</title>
        <authorList>
            <person name="McEvoy S.L."/>
            <person name="Sezen U.U."/>
            <person name="Trouern-Trend A."/>
            <person name="McMahon S.M."/>
            <person name="Schaberg P.G."/>
            <person name="Yang J."/>
            <person name="Wegrzyn J.L."/>
            <person name="Swenson N.G."/>
        </authorList>
    </citation>
    <scope>NUCLEOTIDE SEQUENCE</scope>
    <source>
        <strain evidence="1">91603</strain>
    </source>
</reference>
<proteinExistence type="predicted"/>
<accession>A0AAD5JKX2</accession>
<dbReference type="EMBL" id="JAJSOW010000003">
    <property type="protein sequence ID" value="KAI9193889.1"/>
    <property type="molecule type" value="Genomic_DNA"/>
</dbReference>